<evidence type="ECO:0000313" key="2">
    <source>
        <dbReference type="Proteomes" id="UP000199544"/>
    </source>
</evidence>
<keyword evidence="2" id="KW-1185">Reference proteome</keyword>
<dbReference type="RefSeq" id="WP_090237310.1">
    <property type="nucleotide sequence ID" value="NZ_FNHW01000002.1"/>
</dbReference>
<dbReference type="OrthoDB" id="2987322at2"/>
<proteinExistence type="predicted"/>
<evidence type="ECO:0008006" key="3">
    <source>
        <dbReference type="Google" id="ProtNLM"/>
    </source>
</evidence>
<evidence type="ECO:0000313" key="1">
    <source>
        <dbReference type="EMBL" id="SDN29204.1"/>
    </source>
</evidence>
<sequence length="137" mass="15340">MATTIQTRTQFKFAANDSTVSLILKKIASLQINITAFSLVKDKLNTVILVVGPSDANNQNDNRMVQRILSAGNVPFYEKNVIQINFEPGIPGVFRKIYNAIYRKVGIEAIYNGEDNSLYLSVSNITRAMRILRKTLS</sequence>
<gene>
    <name evidence="1" type="ORF">SAMN04488137_3954</name>
</gene>
<dbReference type="EMBL" id="FNHW01000002">
    <property type="protein sequence ID" value="SDN29204.1"/>
    <property type="molecule type" value="Genomic_DNA"/>
</dbReference>
<accession>A0A1H0A7M0</accession>
<dbReference type="AlphaFoldDB" id="A0A1H0A7M0"/>
<dbReference type="STRING" id="459525.SAMN04488137_3954"/>
<name>A0A1H0A7M0_9BACL</name>
<reference evidence="2" key="1">
    <citation type="submission" date="2016-10" db="EMBL/GenBank/DDBJ databases">
        <authorList>
            <person name="Varghese N."/>
            <person name="Submissions S."/>
        </authorList>
    </citation>
    <scope>NUCLEOTIDE SEQUENCE [LARGE SCALE GENOMIC DNA]</scope>
    <source>
        <strain evidence="2">CGMCC 1.6854</strain>
    </source>
</reference>
<dbReference type="Proteomes" id="UP000199544">
    <property type="component" value="Unassembled WGS sequence"/>
</dbReference>
<organism evidence="1 2">
    <name type="scientific">Fictibacillus solisalsi</name>
    <dbReference type="NCBI Taxonomy" id="459525"/>
    <lineage>
        <taxon>Bacteria</taxon>
        <taxon>Bacillati</taxon>
        <taxon>Bacillota</taxon>
        <taxon>Bacilli</taxon>
        <taxon>Bacillales</taxon>
        <taxon>Fictibacillaceae</taxon>
        <taxon>Fictibacillus</taxon>
    </lineage>
</organism>
<protein>
    <recommendedName>
        <fullName evidence="3">ACT domain-containing protein</fullName>
    </recommendedName>
</protein>